<proteinExistence type="predicted"/>
<name>A0A6J4HUA4_9PROT</name>
<gene>
    <name evidence="1" type="ORF">AVDCRST_MAG27-2135</name>
</gene>
<organism evidence="1">
    <name type="scientific">uncultured Craurococcus sp</name>
    <dbReference type="NCBI Taxonomy" id="1135998"/>
    <lineage>
        <taxon>Bacteria</taxon>
        <taxon>Pseudomonadati</taxon>
        <taxon>Pseudomonadota</taxon>
        <taxon>Alphaproteobacteria</taxon>
        <taxon>Acetobacterales</taxon>
        <taxon>Acetobacteraceae</taxon>
        <taxon>Craurococcus</taxon>
        <taxon>environmental samples</taxon>
    </lineage>
</organism>
<protein>
    <submittedName>
        <fullName evidence="1">Uncharacterized protein</fullName>
    </submittedName>
</protein>
<reference evidence="1" key="1">
    <citation type="submission" date="2020-02" db="EMBL/GenBank/DDBJ databases">
        <authorList>
            <person name="Meier V. D."/>
        </authorList>
    </citation>
    <scope>NUCLEOTIDE SEQUENCE</scope>
    <source>
        <strain evidence="1">AVDCRST_MAG27</strain>
    </source>
</reference>
<dbReference type="EMBL" id="CADCTD010000049">
    <property type="protein sequence ID" value="CAA9233555.1"/>
    <property type="molecule type" value="Genomic_DNA"/>
</dbReference>
<dbReference type="AlphaFoldDB" id="A0A6J4HUA4"/>
<evidence type="ECO:0000313" key="1">
    <source>
        <dbReference type="EMBL" id="CAA9233555.1"/>
    </source>
</evidence>
<sequence length="68" mass="6854">MRRGFPPLGAAHGIGATLLPGLIEGRPSSPASARPSAASRATPVLASLIRGDGPFAVIARSGQRPRLA</sequence>
<accession>A0A6J4HUA4</accession>